<dbReference type="EnsemblProtists" id="EKX39951">
    <property type="protein sequence ID" value="EKX39951"/>
    <property type="gene ID" value="GUITHDRAFT_113943"/>
</dbReference>
<sequence length="263" mass="29625">MHNQKGPSKPSPRPWLRPSNEEKWAEYRNSGQLKAGDFVPSPSHQSSPDARQRIAELENDAPSPNKSSAKKSSKISSPPTVNSSSRTTIIKFDVDEPPLAIEGNNSGPEATKKHEEELEKERKLKEQAIAELQVARELAAKAMKMAEQASDASSPSDTRLIENNRKLQSSLQKMFKGWQQICSKILTKAAEFHYSWKEAEAEMDKILKACESPRKDSSVIKRSFERLRMLNERSMEKIQVDDNELAGLVNGLQRWDETARGLL</sequence>
<feature type="compositionally biased region" description="Basic and acidic residues" evidence="1">
    <location>
        <begin position="110"/>
        <end position="119"/>
    </location>
</feature>
<reference evidence="2 4" key="1">
    <citation type="journal article" date="2012" name="Nature">
        <title>Algal genomes reveal evolutionary mosaicism and the fate of nucleomorphs.</title>
        <authorList>
            <consortium name="DOE Joint Genome Institute"/>
            <person name="Curtis B.A."/>
            <person name="Tanifuji G."/>
            <person name="Burki F."/>
            <person name="Gruber A."/>
            <person name="Irimia M."/>
            <person name="Maruyama S."/>
            <person name="Arias M.C."/>
            <person name="Ball S.G."/>
            <person name="Gile G.H."/>
            <person name="Hirakawa Y."/>
            <person name="Hopkins J.F."/>
            <person name="Kuo A."/>
            <person name="Rensing S.A."/>
            <person name="Schmutz J."/>
            <person name="Symeonidi A."/>
            <person name="Elias M."/>
            <person name="Eveleigh R.J."/>
            <person name="Herman E.K."/>
            <person name="Klute M.J."/>
            <person name="Nakayama T."/>
            <person name="Obornik M."/>
            <person name="Reyes-Prieto A."/>
            <person name="Armbrust E.V."/>
            <person name="Aves S.J."/>
            <person name="Beiko R.G."/>
            <person name="Coutinho P."/>
            <person name="Dacks J.B."/>
            <person name="Durnford D.G."/>
            <person name="Fast N.M."/>
            <person name="Green B.R."/>
            <person name="Grisdale C.J."/>
            <person name="Hempel F."/>
            <person name="Henrissat B."/>
            <person name="Hoppner M.P."/>
            <person name="Ishida K."/>
            <person name="Kim E."/>
            <person name="Koreny L."/>
            <person name="Kroth P.G."/>
            <person name="Liu Y."/>
            <person name="Malik S.B."/>
            <person name="Maier U.G."/>
            <person name="McRose D."/>
            <person name="Mock T."/>
            <person name="Neilson J.A."/>
            <person name="Onodera N.T."/>
            <person name="Poole A.M."/>
            <person name="Pritham E.J."/>
            <person name="Richards T.A."/>
            <person name="Rocap G."/>
            <person name="Roy S.W."/>
            <person name="Sarai C."/>
            <person name="Schaack S."/>
            <person name="Shirato S."/>
            <person name="Slamovits C.H."/>
            <person name="Spencer D.F."/>
            <person name="Suzuki S."/>
            <person name="Worden A.Z."/>
            <person name="Zauner S."/>
            <person name="Barry K."/>
            <person name="Bell C."/>
            <person name="Bharti A.K."/>
            <person name="Crow J.A."/>
            <person name="Grimwood J."/>
            <person name="Kramer R."/>
            <person name="Lindquist E."/>
            <person name="Lucas S."/>
            <person name="Salamov A."/>
            <person name="McFadden G.I."/>
            <person name="Lane C.E."/>
            <person name="Keeling P.J."/>
            <person name="Gray M.W."/>
            <person name="Grigoriev I.V."/>
            <person name="Archibald J.M."/>
        </authorList>
    </citation>
    <scope>NUCLEOTIDE SEQUENCE</scope>
    <source>
        <strain evidence="2 4">CCMP2712</strain>
    </source>
</reference>
<proteinExistence type="predicted"/>
<dbReference type="GeneID" id="17296714"/>
<evidence type="ECO:0000313" key="3">
    <source>
        <dbReference type="EnsemblProtists" id="EKX39951"/>
    </source>
</evidence>
<dbReference type="KEGG" id="gtt:GUITHDRAFT_113943"/>
<gene>
    <name evidence="2" type="ORF">GUITHDRAFT_113943</name>
</gene>
<keyword evidence="4" id="KW-1185">Reference proteome</keyword>
<name>L1IUL3_GUITC</name>
<dbReference type="RefSeq" id="XP_005826931.1">
    <property type="nucleotide sequence ID" value="XM_005826874.1"/>
</dbReference>
<dbReference type="Proteomes" id="UP000011087">
    <property type="component" value="Unassembled WGS sequence"/>
</dbReference>
<reference evidence="4" key="2">
    <citation type="submission" date="2012-11" db="EMBL/GenBank/DDBJ databases">
        <authorList>
            <person name="Kuo A."/>
            <person name="Curtis B.A."/>
            <person name="Tanifuji G."/>
            <person name="Burki F."/>
            <person name="Gruber A."/>
            <person name="Irimia M."/>
            <person name="Maruyama S."/>
            <person name="Arias M.C."/>
            <person name="Ball S.G."/>
            <person name="Gile G.H."/>
            <person name="Hirakawa Y."/>
            <person name="Hopkins J.F."/>
            <person name="Rensing S.A."/>
            <person name="Schmutz J."/>
            <person name="Symeonidi A."/>
            <person name="Elias M."/>
            <person name="Eveleigh R.J."/>
            <person name="Herman E.K."/>
            <person name="Klute M.J."/>
            <person name="Nakayama T."/>
            <person name="Obornik M."/>
            <person name="Reyes-Prieto A."/>
            <person name="Armbrust E.V."/>
            <person name="Aves S.J."/>
            <person name="Beiko R.G."/>
            <person name="Coutinho P."/>
            <person name="Dacks J.B."/>
            <person name="Durnford D.G."/>
            <person name="Fast N.M."/>
            <person name="Green B.R."/>
            <person name="Grisdale C."/>
            <person name="Hempe F."/>
            <person name="Henrissat B."/>
            <person name="Hoppner M.P."/>
            <person name="Ishida K.-I."/>
            <person name="Kim E."/>
            <person name="Koreny L."/>
            <person name="Kroth P.G."/>
            <person name="Liu Y."/>
            <person name="Malik S.-B."/>
            <person name="Maier U.G."/>
            <person name="McRose D."/>
            <person name="Mock T."/>
            <person name="Neilson J.A."/>
            <person name="Onodera N.T."/>
            <person name="Poole A.M."/>
            <person name="Pritham E.J."/>
            <person name="Richards T.A."/>
            <person name="Rocap G."/>
            <person name="Roy S.W."/>
            <person name="Sarai C."/>
            <person name="Schaack S."/>
            <person name="Shirato S."/>
            <person name="Slamovits C.H."/>
            <person name="Spencer D.F."/>
            <person name="Suzuki S."/>
            <person name="Worden A.Z."/>
            <person name="Zauner S."/>
            <person name="Barry K."/>
            <person name="Bell C."/>
            <person name="Bharti A.K."/>
            <person name="Crow J.A."/>
            <person name="Grimwood J."/>
            <person name="Kramer R."/>
            <person name="Lindquist E."/>
            <person name="Lucas S."/>
            <person name="Salamov A."/>
            <person name="McFadden G.I."/>
            <person name="Lane C.E."/>
            <person name="Keeling P.J."/>
            <person name="Gray M.W."/>
            <person name="Grigoriev I.V."/>
            <person name="Archibald J.M."/>
        </authorList>
    </citation>
    <scope>NUCLEOTIDE SEQUENCE</scope>
    <source>
        <strain evidence="4">CCMP2712</strain>
    </source>
</reference>
<organism evidence="2">
    <name type="scientific">Guillardia theta (strain CCMP2712)</name>
    <name type="common">Cryptophyte</name>
    <dbReference type="NCBI Taxonomy" id="905079"/>
    <lineage>
        <taxon>Eukaryota</taxon>
        <taxon>Cryptophyceae</taxon>
        <taxon>Pyrenomonadales</taxon>
        <taxon>Geminigeraceae</taxon>
        <taxon>Guillardia</taxon>
    </lineage>
</organism>
<dbReference type="HOGENOM" id="CLU_1059405_0_0_1"/>
<feature type="region of interest" description="Disordered" evidence="1">
    <location>
        <begin position="1"/>
        <end position="119"/>
    </location>
</feature>
<protein>
    <submittedName>
        <fullName evidence="2 3">Uncharacterized protein</fullName>
    </submittedName>
</protein>
<evidence type="ECO:0000313" key="4">
    <source>
        <dbReference type="Proteomes" id="UP000011087"/>
    </source>
</evidence>
<dbReference type="PaxDb" id="55529-EKX39951"/>
<accession>L1IUL3</accession>
<dbReference type="EMBL" id="JH993035">
    <property type="protein sequence ID" value="EKX39951.1"/>
    <property type="molecule type" value="Genomic_DNA"/>
</dbReference>
<evidence type="ECO:0000256" key="1">
    <source>
        <dbReference type="SAM" id="MobiDB-lite"/>
    </source>
</evidence>
<reference evidence="3" key="3">
    <citation type="submission" date="2016-03" db="UniProtKB">
        <authorList>
            <consortium name="EnsemblProtists"/>
        </authorList>
    </citation>
    <scope>IDENTIFICATION</scope>
</reference>
<evidence type="ECO:0000313" key="2">
    <source>
        <dbReference type="EMBL" id="EKX39951.1"/>
    </source>
</evidence>
<dbReference type="AlphaFoldDB" id="L1IUL3"/>